<dbReference type="Gene3D" id="1.10.101.10">
    <property type="entry name" value="PGBD-like superfamily/PGBD"/>
    <property type="match status" value="1"/>
</dbReference>
<dbReference type="CDD" id="cd12797">
    <property type="entry name" value="M23_peptidase"/>
    <property type="match status" value="1"/>
</dbReference>
<dbReference type="Gene3D" id="2.70.70.10">
    <property type="entry name" value="Glucose Permease (Domain IIA)"/>
    <property type="match status" value="1"/>
</dbReference>
<protein>
    <submittedName>
        <fullName evidence="2">Peptidoglycan DD-metalloendopeptidase family protein</fullName>
    </submittedName>
</protein>
<dbReference type="InterPro" id="IPR050570">
    <property type="entry name" value="Cell_wall_metabolism_enzyme"/>
</dbReference>
<evidence type="ECO:0000313" key="3">
    <source>
        <dbReference type="Proteomes" id="UP001597452"/>
    </source>
</evidence>
<dbReference type="InterPro" id="IPR016047">
    <property type="entry name" value="M23ase_b-sheet_dom"/>
</dbReference>
<feature type="domain" description="M23ase beta-sheet core" evidence="1">
    <location>
        <begin position="24"/>
        <end position="121"/>
    </location>
</feature>
<organism evidence="2 3">
    <name type="scientific">Piscibacillus salipiscarius</name>
    <dbReference type="NCBI Taxonomy" id="299480"/>
    <lineage>
        <taxon>Bacteria</taxon>
        <taxon>Bacillati</taxon>
        <taxon>Bacillota</taxon>
        <taxon>Bacilli</taxon>
        <taxon>Bacillales</taxon>
        <taxon>Bacillaceae</taxon>
        <taxon>Piscibacillus</taxon>
    </lineage>
</organism>
<dbReference type="PANTHER" id="PTHR21666:SF270">
    <property type="entry name" value="MUREIN HYDROLASE ACTIVATOR ENVC"/>
    <property type="match status" value="1"/>
</dbReference>
<dbReference type="PANTHER" id="PTHR21666">
    <property type="entry name" value="PEPTIDASE-RELATED"/>
    <property type="match status" value="1"/>
</dbReference>
<dbReference type="EMBL" id="JBHUMZ010000016">
    <property type="protein sequence ID" value="MFD2638402.1"/>
    <property type="molecule type" value="Genomic_DNA"/>
</dbReference>
<name>A0ABW5Q9I5_9BACI</name>
<accession>A0ABW5Q9I5</accession>
<dbReference type="InterPro" id="IPR011055">
    <property type="entry name" value="Dup_hybrid_motif"/>
</dbReference>
<sequence>MATFIYPSVKRVTSEFRSNTRPDHHGTDYAQPGYHEIKAVADGKVTRSYESGSYGQCIMIEHHINGETWESVYAHMRDGSRKVHVGDHVKQGQVIGVMGNTGHSFGQHLHFELHKGNWNINKTDAVNPEKYLGRNLYAANLKVDGLWGSITTRGLQEALGTVEDGIISDQYKNDVTKMIVSGITFGQGGSLVIRALQRKIGAAVDGYLGPETVRKLQRYLGTPVDGVISDPSLVVKELQRRLNKGIL</sequence>
<gene>
    <name evidence="2" type="ORF">ACFSW4_05960</name>
</gene>
<proteinExistence type="predicted"/>
<reference evidence="3" key="1">
    <citation type="journal article" date="2019" name="Int. J. Syst. Evol. Microbiol.">
        <title>The Global Catalogue of Microorganisms (GCM) 10K type strain sequencing project: providing services to taxonomists for standard genome sequencing and annotation.</title>
        <authorList>
            <consortium name="The Broad Institute Genomics Platform"/>
            <consortium name="The Broad Institute Genome Sequencing Center for Infectious Disease"/>
            <person name="Wu L."/>
            <person name="Ma J."/>
        </authorList>
    </citation>
    <scope>NUCLEOTIDE SEQUENCE [LARGE SCALE GENOMIC DNA]</scope>
    <source>
        <strain evidence="3">TISTR 1571</strain>
    </source>
</reference>
<comment type="caution">
    <text evidence="2">The sequence shown here is derived from an EMBL/GenBank/DDBJ whole genome shotgun (WGS) entry which is preliminary data.</text>
</comment>
<dbReference type="Proteomes" id="UP001597452">
    <property type="component" value="Unassembled WGS sequence"/>
</dbReference>
<dbReference type="RefSeq" id="WP_054751350.1">
    <property type="nucleotide sequence ID" value="NZ_JBHUMZ010000016.1"/>
</dbReference>
<dbReference type="Pfam" id="PF01551">
    <property type="entry name" value="Peptidase_M23"/>
    <property type="match status" value="1"/>
</dbReference>
<keyword evidence="3" id="KW-1185">Reference proteome</keyword>
<evidence type="ECO:0000259" key="1">
    <source>
        <dbReference type="Pfam" id="PF01551"/>
    </source>
</evidence>
<dbReference type="SUPFAM" id="SSF51261">
    <property type="entry name" value="Duplicated hybrid motif"/>
    <property type="match status" value="1"/>
</dbReference>
<evidence type="ECO:0000313" key="2">
    <source>
        <dbReference type="EMBL" id="MFD2638402.1"/>
    </source>
</evidence>
<dbReference type="InterPro" id="IPR036366">
    <property type="entry name" value="PGBDSf"/>
</dbReference>